<evidence type="ECO:0000313" key="2">
    <source>
        <dbReference type="Proteomes" id="UP001597169"/>
    </source>
</evidence>
<dbReference type="Proteomes" id="UP001597169">
    <property type="component" value="Unassembled WGS sequence"/>
</dbReference>
<proteinExistence type="predicted"/>
<sequence length="130" mass="14073">MGEASVAFFGSLSPVASQKSFGIQKISLVAGGKFFEGEASVTFFGSLSPVASQKSFGIQKISLVAGGKFFVGEASVAFFELPLSGCFAKVVRYPKNFTCSWGKNSYAWCRRCIFLGSFPSFARKSRRSFQ</sequence>
<organism evidence="1 2">
    <name type="scientific">Paenibacillus provencensis</name>
    <dbReference type="NCBI Taxonomy" id="441151"/>
    <lineage>
        <taxon>Bacteria</taxon>
        <taxon>Bacillati</taxon>
        <taxon>Bacillota</taxon>
        <taxon>Bacilli</taxon>
        <taxon>Bacillales</taxon>
        <taxon>Paenibacillaceae</taxon>
        <taxon>Paenibacillus</taxon>
    </lineage>
</organism>
<reference evidence="2" key="1">
    <citation type="journal article" date="2019" name="Int. J. Syst. Evol. Microbiol.">
        <title>The Global Catalogue of Microorganisms (GCM) 10K type strain sequencing project: providing services to taxonomists for standard genome sequencing and annotation.</title>
        <authorList>
            <consortium name="The Broad Institute Genomics Platform"/>
            <consortium name="The Broad Institute Genome Sequencing Center for Infectious Disease"/>
            <person name="Wu L."/>
            <person name="Ma J."/>
        </authorList>
    </citation>
    <scope>NUCLEOTIDE SEQUENCE [LARGE SCALE GENOMIC DNA]</scope>
    <source>
        <strain evidence="2">CCUG 53519</strain>
    </source>
</reference>
<dbReference type="RefSeq" id="WP_251583582.1">
    <property type="nucleotide sequence ID" value="NZ_JBHTKX010000001.1"/>
</dbReference>
<gene>
    <name evidence="1" type="ORF">ACFQ3J_08475</name>
</gene>
<accession>A0ABW3Q1V2</accession>
<keyword evidence="2" id="KW-1185">Reference proteome</keyword>
<comment type="caution">
    <text evidence="1">The sequence shown here is derived from an EMBL/GenBank/DDBJ whole genome shotgun (WGS) entry which is preliminary data.</text>
</comment>
<dbReference type="EMBL" id="JBHTKX010000001">
    <property type="protein sequence ID" value="MFD1128205.1"/>
    <property type="molecule type" value="Genomic_DNA"/>
</dbReference>
<protein>
    <submittedName>
        <fullName evidence="1">Uncharacterized protein</fullName>
    </submittedName>
</protein>
<evidence type="ECO:0000313" key="1">
    <source>
        <dbReference type="EMBL" id="MFD1128205.1"/>
    </source>
</evidence>
<name>A0ABW3Q1V2_9BACL</name>